<dbReference type="Gene3D" id="3.30.200.20">
    <property type="entry name" value="Phosphorylase Kinase, domain 1"/>
    <property type="match status" value="1"/>
</dbReference>
<accession>A0AAD5CX17</accession>
<dbReference type="GO" id="GO:0004714">
    <property type="term" value="F:transmembrane receptor protein tyrosine kinase activity"/>
    <property type="evidence" value="ECO:0007669"/>
    <property type="project" value="InterPro"/>
</dbReference>
<dbReference type="EMBL" id="JAMZMK010006514">
    <property type="protein sequence ID" value="KAI7748504.1"/>
    <property type="molecule type" value="Genomic_DNA"/>
</dbReference>
<dbReference type="GO" id="GO:0009506">
    <property type="term" value="C:plasmodesma"/>
    <property type="evidence" value="ECO:0007669"/>
    <property type="project" value="TreeGrafter"/>
</dbReference>
<dbReference type="PANTHER" id="PTHR27003:SF383">
    <property type="entry name" value="TYROSINE-PROTEIN KINASE, NON-RECEPTOR JAK_TYK2-RELATED"/>
    <property type="match status" value="1"/>
</dbReference>
<dbReference type="PROSITE" id="PS50011">
    <property type="entry name" value="PROTEIN_KINASE_DOM"/>
    <property type="match status" value="1"/>
</dbReference>
<dbReference type="InterPro" id="IPR011009">
    <property type="entry name" value="Kinase-like_dom_sf"/>
</dbReference>
<dbReference type="GO" id="GO:0005524">
    <property type="term" value="F:ATP binding"/>
    <property type="evidence" value="ECO:0007669"/>
    <property type="project" value="InterPro"/>
</dbReference>
<gene>
    <name evidence="2" type="ORF">M8C21_004114</name>
</gene>
<dbReference type="Proteomes" id="UP001206925">
    <property type="component" value="Unassembled WGS sequence"/>
</dbReference>
<protein>
    <recommendedName>
        <fullName evidence="1">Protein kinase domain-containing protein</fullName>
    </recommendedName>
</protein>
<evidence type="ECO:0000313" key="2">
    <source>
        <dbReference type="EMBL" id="KAI7748504.1"/>
    </source>
</evidence>
<feature type="domain" description="Protein kinase" evidence="1">
    <location>
        <begin position="31"/>
        <end position="312"/>
    </location>
</feature>
<name>A0AAD5CX17_AMBAR</name>
<comment type="caution">
    <text evidence="2">The sequence shown here is derived from an EMBL/GenBank/DDBJ whole genome shotgun (WGS) entry which is preliminary data.</text>
</comment>
<dbReference type="InterPro" id="IPR000719">
    <property type="entry name" value="Prot_kinase_dom"/>
</dbReference>
<reference evidence="2" key="1">
    <citation type="submission" date="2022-06" db="EMBL/GenBank/DDBJ databases">
        <title>Uncovering the hologenomic basis of an extraordinary plant invasion.</title>
        <authorList>
            <person name="Bieker V.C."/>
            <person name="Martin M.D."/>
            <person name="Gilbert T."/>
            <person name="Hodgins K."/>
            <person name="Battlay P."/>
            <person name="Petersen B."/>
            <person name="Wilson J."/>
        </authorList>
    </citation>
    <scope>NUCLEOTIDE SEQUENCE</scope>
    <source>
        <strain evidence="2">AA19_3_7</strain>
        <tissue evidence="2">Leaf</tissue>
    </source>
</reference>
<proteinExistence type="predicted"/>
<dbReference type="AlphaFoldDB" id="A0AAD5CX17"/>
<dbReference type="InterPro" id="IPR001245">
    <property type="entry name" value="Ser-Thr/Tyr_kinase_cat_dom"/>
</dbReference>
<dbReference type="Gene3D" id="1.10.510.10">
    <property type="entry name" value="Transferase(Phosphotransferase) domain 1"/>
    <property type="match status" value="2"/>
</dbReference>
<sequence>MKDRNSMSSLDAKLAHLRLPLEDIVIATKDFAEENLLKRGGKADVYKGLLMRWSEPDIDVVIWRYSQVLDSHEGIDRSIRWSKELYFLEEIDKISDLRHRNVASLIGFVDEKGERMIVMEHVVNGSLDKYLNDPTLTWSQILHICFGVALALRYKHEKTPYFYKGGFKVLLDEDWGAKVLVCIDSELENSYVYSFGVILLEVLSGRKLTNEDVNQYRCKMALNHEQLDIIPPNLRTQMHTKSLSILSEIIYNCLKEQPDQQPTYMFHQIVERVYKAFEIQWKHENLSLDNKILALSQPTLPTDNVSLAINIE</sequence>
<dbReference type="GO" id="GO:0005886">
    <property type="term" value="C:plasma membrane"/>
    <property type="evidence" value="ECO:0007669"/>
    <property type="project" value="TreeGrafter"/>
</dbReference>
<dbReference type="SUPFAM" id="SSF56112">
    <property type="entry name" value="Protein kinase-like (PK-like)"/>
    <property type="match status" value="1"/>
</dbReference>
<keyword evidence="3" id="KW-1185">Reference proteome</keyword>
<evidence type="ECO:0000259" key="1">
    <source>
        <dbReference type="PROSITE" id="PS50011"/>
    </source>
</evidence>
<dbReference type="PANTHER" id="PTHR27003">
    <property type="entry name" value="OS07G0166700 PROTEIN"/>
    <property type="match status" value="1"/>
</dbReference>
<dbReference type="Pfam" id="PF07714">
    <property type="entry name" value="PK_Tyr_Ser-Thr"/>
    <property type="match status" value="1"/>
</dbReference>
<organism evidence="2 3">
    <name type="scientific">Ambrosia artemisiifolia</name>
    <name type="common">Common ragweed</name>
    <dbReference type="NCBI Taxonomy" id="4212"/>
    <lineage>
        <taxon>Eukaryota</taxon>
        <taxon>Viridiplantae</taxon>
        <taxon>Streptophyta</taxon>
        <taxon>Embryophyta</taxon>
        <taxon>Tracheophyta</taxon>
        <taxon>Spermatophyta</taxon>
        <taxon>Magnoliopsida</taxon>
        <taxon>eudicotyledons</taxon>
        <taxon>Gunneridae</taxon>
        <taxon>Pentapetalae</taxon>
        <taxon>asterids</taxon>
        <taxon>campanulids</taxon>
        <taxon>Asterales</taxon>
        <taxon>Asteraceae</taxon>
        <taxon>Asteroideae</taxon>
        <taxon>Heliantheae alliance</taxon>
        <taxon>Heliantheae</taxon>
        <taxon>Ambrosia</taxon>
    </lineage>
</organism>
<evidence type="ECO:0000313" key="3">
    <source>
        <dbReference type="Proteomes" id="UP001206925"/>
    </source>
</evidence>
<dbReference type="InterPro" id="IPR045272">
    <property type="entry name" value="ANXUR1/2-like"/>
</dbReference>